<reference evidence="2 3" key="1">
    <citation type="journal article" date="2019" name="Int. J. Syst. Evol. Microbiol.">
        <title>The Global Catalogue of Microorganisms (GCM) 10K type strain sequencing project: providing services to taxonomists for standard genome sequencing and annotation.</title>
        <authorList>
            <consortium name="The Broad Institute Genomics Platform"/>
            <consortium name="The Broad Institute Genome Sequencing Center for Infectious Disease"/>
            <person name="Wu L."/>
            <person name="Ma J."/>
        </authorList>
    </citation>
    <scope>NUCLEOTIDE SEQUENCE [LARGE SCALE GENOMIC DNA]</scope>
    <source>
        <strain evidence="2 3">JCM 5062</strain>
    </source>
</reference>
<accession>A0ABN3LKD5</accession>
<evidence type="ECO:0000313" key="2">
    <source>
        <dbReference type="EMBL" id="GAA2485407.1"/>
    </source>
</evidence>
<dbReference type="EMBL" id="BAAASR010000007">
    <property type="protein sequence ID" value="GAA2485407.1"/>
    <property type="molecule type" value="Genomic_DNA"/>
</dbReference>
<sequence length="101" mass="10611">MVGRPAALGRIGDEPGLAGVPCVPELRADLVDGFLGRGTSAGSRPQVRQLLEDLVDQLLRGTPGSELPARRDRQGEGLNITDLEMPRPGWSPSGLVSASVK</sequence>
<feature type="region of interest" description="Disordered" evidence="1">
    <location>
        <begin position="62"/>
        <end position="101"/>
    </location>
</feature>
<keyword evidence="3" id="KW-1185">Reference proteome</keyword>
<protein>
    <submittedName>
        <fullName evidence="2">Uncharacterized protein</fullName>
    </submittedName>
</protein>
<proteinExistence type="predicted"/>
<comment type="caution">
    <text evidence="2">The sequence shown here is derived from an EMBL/GenBank/DDBJ whole genome shotgun (WGS) entry which is preliminary data.</text>
</comment>
<evidence type="ECO:0000256" key="1">
    <source>
        <dbReference type="SAM" id="MobiDB-lite"/>
    </source>
</evidence>
<organism evidence="2 3">
    <name type="scientific">Streptomyces gobitricini</name>
    <dbReference type="NCBI Taxonomy" id="68211"/>
    <lineage>
        <taxon>Bacteria</taxon>
        <taxon>Bacillati</taxon>
        <taxon>Actinomycetota</taxon>
        <taxon>Actinomycetes</taxon>
        <taxon>Kitasatosporales</taxon>
        <taxon>Streptomycetaceae</taxon>
        <taxon>Streptomyces</taxon>
    </lineage>
</organism>
<dbReference type="Proteomes" id="UP001499942">
    <property type="component" value="Unassembled WGS sequence"/>
</dbReference>
<evidence type="ECO:0000313" key="3">
    <source>
        <dbReference type="Proteomes" id="UP001499942"/>
    </source>
</evidence>
<gene>
    <name evidence="2" type="ORF">GCM10010393_15520</name>
</gene>
<name>A0ABN3LKD5_9ACTN</name>